<dbReference type="Proteomes" id="UP000823934">
    <property type="component" value="Unassembled WGS sequence"/>
</dbReference>
<dbReference type="NCBIfam" id="TIGR00499">
    <property type="entry name" value="lysS_bact"/>
    <property type="match status" value="1"/>
</dbReference>
<gene>
    <name evidence="13 16" type="primary">lysS</name>
    <name evidence="16" type="ORF">H9889_06380</name>
</gene>
<keyword evidence="4 13" id="KW-0963">Cytoplasm</keyword>
<organism evidence="16 17">
    <name type="scientific">Candidatus Ignatzschineria merdigallinarum</name>
    <dbReference type="NCBI Taxonomy" id="2838621"/>
    <lineage>
        <taxon>Bacteria</taxon>
        <taxon>Pseudomonadati</taxon>
        <taxon>Pseudomonadota</taxon>
        <taxon>Gammaproteobacteria</taxon>
        <taxon>Cardiobacteriales</taxon>
        <taxon>Ignatzschineriaceae</taxon>
        <taxon>Ignatzschineria</taxon>
    </lineage>
</organism>
<keyword evidence="8 13" id="KW-0067">ATP-binding</keyword>
<comment type="subcellular location">
    <subcellularLocation>
        <location evidence="1 13">Cytoplasm</location>
    </subcellularLocation>
</comment>
<dbReference type="GO" id="GO:0006430">
    <property type="term" value="P:lysyl-tRNA aminoacylation"/>
    <property type="evidence" value="ECO:0007669"/>
    <property type="project" value="UniProtKB-UniRule"/>
</dbReference>
<feature type="binding site" evidence="13">
    <location>
        <position position="423"/>
    </location>
    <ligand>
        <name>Mg(2+)</name>
        <dbReference type="ChEBI" id="CHEBI:18420"/>
        <label>2</label>
    </ligand>
</feature>
<evidence type="ECO:0000313" key="17">
    <source>
        <dbReference type="Proteomes" id="UP000823934"/>
    </source>
</evidence>
<dbReference type="SUPFAM" id="SSF50249">
    <property type="entry name" value="Nucleic acid-binding proteins"/>
    <property type="match status" value="1"/>
</dbReference>
<evidence type="ECO:0000259" key="15">
    <source>
        <dbReference type="PROSITE" id="PS50862"/>
    </source>
</evidence>
<dbReference type="InterPro" id="IPR012340">
    <property type="entry name" value="NA-bd_OB-fold"/>
</dbReference>
<evidence type="ECO:0000256" key="11">
    <source>
        <dbReference type="ARBA" id="ARBA00023146"/>
    </source>
</evidence>
<reference evidence="16" key="1">
    <citation type="journal article" date="2021" name="PeerJ">
        <title>Extensive microbial diversity within the chicken gut microbiome revealed by metagenomics and culture.</title>
        <authorList>
            <person name="Gilroy R."/>
            <person name="Ravi A."/>
            <person name="Getino M."/>
            <person name="Pursley I."/>
            <person name="Horton D.L."/>
            <person name="Alikhan N.F."/>
            <person name="Baker D."/>
            <person name="Gharbi K."/>
            <person name="Hall N."/>
            <person name="Watson M."/>
            <person name="Adriaenssens E.M."/>
            <person name="Foster-Nyarko E."/>
            <person name="Jarju S."/>
            <person name="Secka A."/>
            <person name="Antonio M."/>
            <person name="Oren A."/>
            <person name="Chaudhuri R.R."/>
            <person name="La Ragione R."/>
            <person name="Hildebrand F."/>
            <person name="Pallen M.J."/>
        </authorList>
    </citation>
    <scope>NUCLEOTIDE SEQUENCE</scope>
    <source>
        <strain evidence="16">CHK160-9182</strain>
    </source>
</reference>
<dbReference type="InterPro" id="IPR002313">
    <property type="entry name" value="Lys-tRNA-ligase_II"/>
</dbReference>
<evidence type="ECO:0000256" key="3">
    <source>
        <dbReference type="ARBA" id="ARBA00011738"/>
    </source>
</evidence>
<evidence type="ECO:0000256" key="7">
    <source>
        <dbReference type="ARBA" id="ARBA00022741"/>
    </source>
</evidence>
<dbReference type="GO" id="GO:0005524">
    <property type="term" value="F:ATP binding"/>
    <property type="evidence" value="ECO:0007669"/>
    <property type="project" value="UniProtKB-UniRule"/>
</dbReference>
<dbReference type="InterPro" id="IPR006195">
    <property type="entry name" value="aa-tRNA-synth_II"/>
</dbReference>
<evidence type="ECO:0000256" key="9">
    <source>
        <dbReference type="ARBA" id="ARBA00022842"/>
    </source>
</evidence>
<keyword evidence="5 13" id="KW-0436">Ligase</keyword>
<dbReference type="InterPro" id="IPR018149">
    <property type="entry name" value="Lys-tRNA-synth_II_C"/>
</dbReference>
<dbReference type="InterPro" id="IPR045864">
    <property type="entry name" value="aa-tRNA-synth_II/BPL/LPL"/>
</dbReference>
<comment type="caution">
    <text evidence="16">The sequence shown here is derived from an EMBL/GenBank/DDBJ whole genome shotgun (WGS) entry which is preliminary data.</text>
</comment>
<feature type="domain" description="Aminoacyl-transfer RNA synthetases class-II family profile" evidence="15">
    <location>
        <begin position="183"/>
        <end position="500"/>
    </location>
</feature>
<feature type="binding site" evidence="13">
    <location>
        <position position="423"/>
    </location>
    <ligand>
        <name>Mg(2+)</name>
        <dbReference type="ChEBI" id="CHEBI:18420"/>
        <label>1</label>
    </ligand>
</feature>
<dbReference type="PRINTS" id="PR00982">
    <property type="entry name" value="TRNASYNTHLYS"/>
</dbReference>
<sequence length="508" mass="58577">MTKETVVNDHDQTENHLITERREKLAKIREEKTVAFPNNFRKDTDAKELHKQMEGLDRDALKEKGKIVKMAGRIVAKRLFGKGGFASLRDQTGDIQIFVNIGLIGQEAFDDFTTWDVGDIIAVEGEVSRSDKGELTVRANTLTLLTKSLRPLPDKFHGLTDVEARYRQRYLDLIMNQESRETFRKRNLILRTIRTFMDARRFEEVETPMMHSIPGGANAKPFVTHHNALDMEFYLRIAPELYLKRLVVGGMERVYEINRNFRNEGVSTRHNPEFTMMEWYWAYADYKDMMDMTDAMMREIALNVNDGNPEVAYQGYTIDFSKPAERMTVQESIMKHCVEAKDYDLDTREGVAALADHFHIKYDKENDCWGKILMEIFDEKVEESLLQPTFITGYPLAVSPLARKNDENPLITDRFEYFIGGREVGNGYSELNDAEDQHDRFVAQVADKDSGDDEAMHYDKEFVTALEYGMPPTAGEGIGIDRLVMIFTDAPSIRDVLLFPHMRVRSND</sequence>
<dbReference type="PANTHER" id="PTHR42918">
    <property type="entry name" value="LYSYL-TRNA SYNTHETASE"/>
    <property type="match status" value="1"/>
</dbReference>
<evidence type="ECO:0000256" key="8">
    <source>
        <dbReference type="ARBA" id="ARBA00022840"/>
    </source>
</evidence>
<dbReference type="Gene3D" id="3.30.930.10">
    <property type="entry name" value="Bira Bifunctional Protein, Domain 2"/>
    <property type="match status" value="1"/>
</dbReference>
<dbReference type="Gene3D" id="2.40.50.140">
    <property type="entry name" value="Nucleic acid-binding proteins"/>
    <property type="match status" value="1"/>
</dbReference>
<evidence type="ECO:0000256" key="2">
    <source>
        <dbReference type="ARBA" id="ARBA00008226"/>
    </source>
</evidence>
<dbReference type="InterPro" id="IPR044136">
    <property type="entry name" value="Lys-tRNA-ligase_II_N"/>
</dbReference>
<protein>
    <recommendedName>
        <fullName evidence="13">Lysine--tRNA ligase</fullName>
        <ecNumber evidence="13">6.1.1.6</ecNumber>
    </recommendedName>
    <alternativeName>
        <fullName evidence="13">Lysyl-tRNA synthetase</fullName>
        <shortName evidence="13">LysRS</shortName>
    </alternativeName>
</protein>
<keyword evidence="6 13" id="KW-0479">Metal-binding</keyword>
<feature type="binding site" evidence="13">
    <location>
        <position position="416"/>
    </location>
    <ligand>
        <name>Mg(2+)</name>
        <dbReference type="ChEBI" id="CHEBI:18420"/>
        <label>1</label>
    </ligand>
</feature>
<dbReference type="PANTHER" id="PTHR42918:SF15">
    <property type="entry name" value="LYSINE--TRNA LIGASE, CHLOROPLASTIC_MITOCHONDRIAL"/>
    <property type="match status" value="1"/>
</dbReference>
<dbReference type="GO" id="GO:0000049">
    <property type="term" value="F:tRNA binding"/>
    <property type="evidence" value="ECO:0007669"/>
    <property type="project" value="TreeGrafter"/>
</dbReference>
<dbReference type="GO" id="GO:0000287">
    <property type="term" value="F:magnesium ion binding"/>
    <property type="evidence" value="ECO:0007669"/>
    <property type="project" value="UniProtKB-UniRule"/>
</dbReference>
<comment type="cofactor">
    <cofactor evidence="13 14">
        <name>Mg(2+)</name>
        <dbReference type="ChEBI" id="CHEBI:18420"/>
    </cofactor>
    <text evidence="13 14">Binds 3 Mg(2+) ions per subunit.</text>
</comment>
<evidence type="ECO:0000256" key="14">
    <source>
        <dbReference type="RuleBase" id="RU000336"/>
    </source>
</evidence>
<keyword evidence="9 13" id="KW-0460">Magnesium</keyword>
<keyword evidence="10 13" id="KW-0648">Protein biosynthesis</keyword>
<dbReference type="CDD" id="cd00775">
    <property type="entry name" value="LysRS_core"/>
    <property type="match status" value="1"/>
</dbReference>
<comment type="catalytic activity">
    <reaction evidence="12 13 14">
        <text>tRNA(Lys) + L-lysine + ATP = L-lysyl-tRNA(Lys) + AMP + diphosphate</text>
        <dbReference type="Rhea" id="RHEA:20792"/>
        <dbReference type="Rhea" id="RHEA-COMP:9696"/>
        <dbReference type="Rhea" id="RHEA-COMP:9697"/>
        <dbReference type="ChEBI" id="CHEBI:30616"/>
        <dbReference type="ChEBI" id="CHEBI:32551"/>
        <dbReference type="ChEBI" id="CHEBI:33019"/>
        <dbReference type="ChEBI" id="CHEBI:78442"/>
        <dbReference type="ChEBI" id="CHEBI:78529"/>
        <dbReference type="ChEBI" id="CHEBI:456215"/>
        <dbReference type="EC" id="6.1.1.6"/>
    </reaction>
</comment>
<evidence type="ECO:0000256" key="10">
    <source>
        <dbReference type="ARBA" id="ARBA00022917"/>
    </source>
</evidence>
<proteinExistence type="inferred from homology"/>
<evidence type="ECO:0000256" key="12">
    <source>
        <dbReference type="ARBA" id="ARBA00048573"/>
    </source>
</evidence>
<name>A0A9D1TUQ4_9GAMM</name>
<dbReference type="InterPro" id="IPR004364">
    <property type="entry name" value="Aa-tRNA-synt_II"/>
</dbReference>
<comment type="similarity">
    <text evidence="2 13">Belongs to the class-II aminoacyl-tRNA synthetase family.</text>
</comment>
<dbReference type="CDD" id="cd04322">
    <property type="entry name" value="LysRS_N"/>
    <property type="match status" value="1"/>
</dbReference>
<accession>A0A9D1TUQ4</accession>
<dbReference type="InterPro" id="IPR004365">
    <property type="entry name" value="NA-bd_OB_tRNA"/>
</dbReference>
<dbReference type="EC" id="6.1.1.6" evidence="13"/>
<reference evidence="16" key="2">
    <citation type="submission" date="2021-04" db="EMBL/GenBank/DDBJ databases">
        <authorList>
            <person name="Gilroy R."/>
        </authorList>
    </citation>
    <scope>NUCLEOTIDE SEQUENCE</scope>
    <source>
        <strain evidence="16">CHK160-9182</strain>
    </source>
</reference>
<dbReference type="PROSITE" id="PS50862">
    <property type="entry name" value="AA_TRNA_LIGASE_II"/>
    <property type="match status" value="1"/>
</dbReference>
<evidence type="ECO:0000256" key="5">
    <source>
        <dbReference type="ARBA" id="ARBA00022598"/>
    </source>
</evidence>
<dbReference type="EMBL" id="DXHP01000139">
    <property type="protein sequence ID" value="HIW06935.1"/>
    <property type="molecule type" value="Genomic_DNA"/>
</dbReference>
<evidence type="ECO:0000256" key="6">
    <source>
        <dbReference type="ARBA" id="ARBA00022723"/>
    </source>
</evidence>
<dbReference type="SUPFAM" id="SSF55681">
    <property type="entry name" value="Class II aaRS and biotin synthetases"/>
    <property type="match status" value="1"/>
</dbReference>
<evidence type="ECO:0000256" key="1">
    <source>
        <dbReference type="ARBA" id="ARBA00004496"/>
    </source>
</evidence>
<dbReference type="Pfam" id="PF00152">
    <property type="entry name" value="tRNA-synt_2"/>
    <property type="match status" value="1"/>
</dbReference>
<dbReference type="AlphaFoldDB" id="A0A9D1TUQ4"/>
<evidence type="ECO:0000313" key="16">
    <source>
        <dbReference type="EMBL" id="HIW06935.1"/>
    </source>
</evidence>
<dbReference type="HAMAP" id="MF_00252">
    <property type="entry name" value="Lys_tRNA_synth_class2"/>
    <property type="match status" value="1"/>
</dbReference>
<keyword evidence="7 13" id="KW-0547">Nucleotide-binding</keyword>
<dbReference type="Pfam" id="PF01336">
    <property type="entry name" value="tRNA_anti-codon"/>
    <property type="match status" value="1"/>
</dbReference>
<keyword evidence="11 13" id="KW-0030">Aminoacyl-tRNA synthetase</keyword>
<evidence type="ECO:0000256" key="4">
    <source>
        <dbReference type="ARBA" id="ARBA00022490"/>
    </source>
</evidence>
<dbReference type="GO" id="GO:0004824">
    <property type="term" value="F:lysine-tRNA ligase activity"/>
    <property type="evidence" value="ECO:0007669"/>
    <property type="project" value="UniProtKB-UniRule"/>
</dbReference>
<dbReference type="FunFam" id="2.40.50.140:FF:000024">
    <property type="entry name" value="Lysine--tRNA ligase"/>
    <property type="match status" value="1"/>
</dbReference>
<comment type="subunit">
    <text evidence="3 13">Homodimer.</text>
</comment>
<dbReference type="GO" id="GO:0005829">
    <property type="term" value="C:cytosol"/>
    <property type="evidence" value="ECO:0007669"/>
    <property type="project" value="TreeGrafter"/>
</dbReference>
<dbReference type="NCBIfam" id="NF001756">
    <property type="entry name" value="PRK00484.1"/>
    <property type="match status" value="1"/>
</dbReference>
<evidence type="ECO:0000256" key="13">
    <source>
        <dbReference type="HAMAP-Rule" id="MF_00252"/>
    </source>
</evidence>
<dbReference type="FunFam" id="3.30.930.10:FF:000001">
    <property type="entry name" value="Lysine--tRNA ligase"/>
    <property type="match status" value="1"/>
</dbReference>
<dbReference type="GO" id="GO:0042803">
    <property type="term" value="F:protein homodimerization activity"/>
    <property type="evidence" value="ECO:0007669"/>
    <property type="project" value="UniProtKB-ARBA"/>
</dbReference>